<gene>
    <name evidence="2" type="ORF">MELLADRAFT_85988</name>
</gene>
<evidence type="ECO:0000313" key="2">
    <source>
        <dbReference type="EMBL" id="EGG07076.1"/>
    </source>
</evidence>
<sequence length="128" mass="14147">MRPESTWTNQFLPYFPEWANLWSDSFDNFSLPSIMSSCSDRDEETLPPTASPPQSLSCQLPAPIQPTPRCSARTTPLRRQSSMIIPPSDSRKAVPSESEAESEVQAPKKSSKCPRVDSEDESATASVN</sequence>
<dbReference type="KEGG" id="mlr:MELLADRAFT_85988"/>
<keyword evidence="3" id="KW-1185">Reference proteome</keyword>
<organism evidence="3">
    <name type="scientific">Melampsora larici-populina (strain 98AG31 / pathotype 3-4-7)</name>
    <name type="common">Poplar leaf rust fungus</name>
    <dbReference type="NCBI Taxonomy" id="747676"/>
    <lineage>
        <taxon>Eukaryota</taxon>
        <taxon>Fungi</taxon>
        <taxon>Dikarya</taxon>
        <taxon>Basidiomycota</taxon>
        <taxon>Pucciniomycotina</taxon>
        <taxon>Pucciniomycetes</taxon>
        <taxon>Pucciniales</taxon>
        <taxon>Melampsoraceae</taxon>
        <taxon>Melampsora</taxon>
    </lineage>
</organism>
<proteinExistence type="predicted"/>
<dbReference type="GeneID" id="18934040"/>
<reference evidence="3" key="1">
    <citation type="journal article" date="2011" name="Proc. Natl. Acad. Sci. U.S.A.">
        <title>Obligate biotrophy features unraveled by the genomic analysis of rust fungi.</title>
        <authorList>
            <person name="Duplessis S."/>
            <person name="Cuomo C.A."/>
            <person name="Lin Y.-C."/>
            <person name="Aerts A."/>
            <person name="Tisserant E."/>
            <person name="Veneault-Fourrey C."/>
            <person name="Joly D.L."/>
            <person name="Hacquard S."/>
            <person name="Amselem J."/>
            <person name="Cantarel B.L."/>
            <person name="Chiu R."/>
            <person name="Coutinho P.M."/>
            <person name="Feau N."/>
            <person name="Field M."/>
            <person name="Frey P."/>
            <person name="Gelhaye E."/>
            <person name="Goldberg J."/>
            <person name="Grabherr M.G."/>
            <person name="Kodira C.D."/>
            <person name="Kohler A."/>
            <person name="Kuees U."/>
            <person name="Lindquist E.A."/>
            <person name="Lucas S.M."/>
            <person name="Mago R."/>
            <person name="Mauceli E."/>
            <person name="Morin E."/>
            <person name="Murat C."/>
            <person name="Pangilinan J.L."/>
            <person name="Park R."/>
            <person name="Pearson M."/>
            <person name="Quesneville H."/>
            <person name="Rouhier N."/>
            <person name="Sakthikumar S."/>
            <person name="Salamov A.A."/>
            <person name="Schmutz J."/>
            <person name="Selles B."/>
            <person name="Shapiro H."/>
            <person name="Tanguay P."/>
            <person name="Tuskan G.A."/>
            <person name="Henrissat B."/>
            <person name="Van de Peer Y."/>
            <person name="Rouze P."/>
            <person name="Ellis J.G."/>
            <person name="Dodds P.N."/>
            <person name="Schein J.E."/>
            <person name="Zhong S."/>
            <person name="Hamelin R.C."/>
            <person name="Grigoriev I.V."/>
            <person name="Szabo L.J."/>
            <person name="Martin F."/>
        </authorList>
    </citation>
    <scope>NUCLEOTIDE SEQUENCE [LARGE SCALE GENOMIC DNA]</scope>
    <source>
        <strain evidence="3">98AG31 / pathotype 3-4-7</strain>
    </source>
</reference>
<feature type="compositionally biased region" description="Polar residues" evidence="1">
    <location>
        <begin position="72"/>
        <end position="83"/>
    </location>
</feature>
<dbReference type="RefSeq" id="XP_007409518.1">
    <property type="nucleotide sequence ID" value="XM_007409456.1"/>
</dbReference>
<protein>
    <submittedName>
        <fullName evidence="2">Uncharacterized protein</fullName>
    </submittedName>
</protein>
<dbReference type="EMBL" id="GL883105">
    <property type="protein sequence ID" value="EGG07076.1"/>
    <property type="molecule type" value="Genomic_DNA"/>
</dbReference>
<dbReference type="Proteomes" id="UP000001072">
    <property type="component" value="Unassembled WGS sequence"/>
</dbReference>
<dbReference type="InParanoid" id="F4RKD5"/>
<name>F4RKD5_MELLP</name>
<dbReference type="AlphaFoldDB" id="F4RKD5"/>
<evidence type="ECO:0000256" key="1">
    <source>
        <dbReference type="SAM" id="MobiDB-lite"/>
    </source>
</evidence>
<evidence type="ECO:0000313" key="3">
    <source>
        <dbReference type="Proteomes" id="UP000001072"/>
    </source>
</evidence>
<feature type="region of interest" description="Disordered" evidence="1">
    <location>
        <begin position="36"/>
        <end position="128"/>
    </location>
</feature>
<accession>F4RKD5</accession>
<dbReference type="HOGENOM" id="CLU_1960049_0_0_1"/>
<dbReference type="VEuPathDB" id="FungiDB:MELLADRAFT_85988"/>